<keyword evidence="2" id="KW-1185">Reference proteome</keyword>
<gene>
    <name evidence="1" type="ORF">F0Q45_20085</name>
</gene>
<name>A0A5B1BIN7_MYCSI</name>
<dbReference type="AlphaFoldDB" id="A0A5B1BIN7"/>
<dbReference type="Proteomes" id="UP000324701">
    <property type="component" value="Unassembled WGS sequence"/>
</dbReference>
<accession>A0A5B1BIN7</accession>
<organism evidence="1 2">
    <name type="scientific">Mycobacterium simiae</name>
    <name type="common">Mycobacterium habana</name>
    <dbReference type="NCBI Taxonomy" id="1784"/>
    <lineage>
        <taxon>Bacteria</taxon>
        <taxon>Bacillati</taxon>
        <taxon>Actinomycetota</taxon>
        <taxon>Actinomycetes</taxon>
        <taxon>Mycobacteriales</taxon>
        <taxon>Mycobacteriaceae</taxon>
        <taxon>Mycobacterium</taxon>
        <taxon>Mycobacterium simiae complex</taxon>
    </lineage>
</organism>
<proteinExistence type="predicted"/>
<evidence type="ECO:0000313" key="2">
    <source>
        <dbReference type="Proteomes" id="UP000324701"/>
    </source>
</evidence>
<evidence type="ECO:0000313" key="1">
    <source>
        <dbReference type="EMBL" id="KAA1248517.1"/>
    </source>
</evidence>
<sequence>MRRRLPPQATVSQDADIAFLDDPARDKADHVDVAIGELSEFHRSHGCYAEDVHIDTATLPNGWHDRLVGWTVESSRPSLRTGLLDVGVIRARVLMLPKQTDPRIGLRIQAWLDYYDAGKRCP</sequence>
<dbReference type="EMBL" id="VTZN01000152">
    <property type="protein sequence ID" value="KAA1248517.1"/>
    <property type="molecule type" value="Genomic_DNA"/>
</dbReference>
<reference evidence="1 2" key="1">
    <citation type="submission" date="2019-09" db="EMBL/GenBank/DDBJ databases">
        <title>Report of infection by Mycobacterium simiae a patient suffering from pulmonary tuberculosis.</title>
        <authorList>
            <person name="Mohanty P.S."/>
            <person name="Bansal A.K."/>
            <person name="Singh H."/>
            <person name="Sharma S."/>
            <person name="Patil S.A."/>
            <person name="Upadhaya P."/>
            <person name="Singh P.K."/>
            <person name="Kumar D."/>
            <person name="Kumar S."/>
            <person name="Singh R.K."/>
            <person name="Chaudhary B."/>
        </authorList>
    </citation>
    <scope>NUCLEOTIDE SEQUENCE [LARGE SCALE GENOMIC DNA]</scope>
    <source>
        <strain evidence="1 2">JAL-560-SIM</strain>
    </source>
</reference>
<comment type="caution">
    <text evidence="1">The sequence shown here is derived from an EMBL/GenBank/DDBJ whole genome shotgun (WGS) entry which is preliminary data.</text>
</comment>
<protein>
    <submittedName>
        <fullName evidence="1">Uncharacterized protein</fullName>
    </submittedName>
</protein>
<dbReference type="OrthoDB" id="1524134at2"/>